<comment type="caution">
    <text evidence="1">The sequence shown here is derived from an EMBL/GenBank/DDBJ whole genome shotgun (WGS) entry which is preliminary data.</text>
</comment>
<evidence type="ECO:0000313" key="2">
    <source>
        <dbReference type="Proteomes" id="UP001055879"/>
    </source>
</evidence>
<sequence>MQIIPNYPNINDSMDWARNLNKKFRSEIVRIRRKIPEGLGLGWGRSTDSSQLSSLLLRCSLPEFQASSLQVSTLEYRQKVRGVASNVMRVRARAVTREAEAG</sequence>
<dbReference type="Proteomes" id="UP001055879">
    <property type="component" value="Linkage Group LG02"/>
</dbReference>
<organism evidence="1 2">
    <name type="scientific">Arctium lappa</name>
    <name type="common">Greater burdock</name>
    <name type="synonym">Lappa major</name>
    <dbReference type="NCBI Taxonomy" id="4217"/>
    <lineage>
        <taxon>Eukaryota</taxon>
        <taxon>Viridiplantae</taxon>
        <taxon>Streptophyta</taxon>
        <taxon>Embryophyta</taxon>
        <taxon>Tracheophyta</taxon>
        <taxon>Spermatophyta</taxon>
        <taxon>Magnoliopsida</taxon>
        <taxon>eudicotyledons</taxon>
        <taxon>Gunneridae</taxon>
        <taxon>Pentapetalae</taxon>
        <taxon>asterids</taxon>
        <taxon>campanulids</taxon>
        <taxon>Asterales</taxon>
        <taxon>Asteraceae</taxon>
        <taxon>Carduoideae</taxon>
        <taxon>Cardueae</taxon>
        <taxon>Arctiinae</taxon>
        <taxon>Arctium</taxon>
    </lineage>
</organism>
<evidence type="ECO:0000313" key="1">
    <source>
        <dbReference type="EMBL" id="KAI3758521.1"/>
    </source>
</evidence>
<dbReference type="EMBL" id="CM042048">
    <property type="protein sequence ID" value="KAI3758521.1"/>
    <property type="molecule type" value="Genomic_DNA"/>
</dbReference>
<protein>
    <submittedName>
        <fullName evidence="1">Uncharacterized protein</fullName>
    </submittedName>
</protein>
<gene>
    <name evidence="1" type="ORF">L6452_06086</name>
</gene>
<keyword evidence="2" id="KW-1185">Reference proteome</keyword>
<reference evidence="1 2" key="2">
    <citation type="journal article" date="2022" name="Mol. Ecol. Resour.">
        <title>The genomes of chicory, endive, great burdock and yacon provide insights into Asteraceae paleo-polyploidization history and plant inulin production.</title>
        <authorList>
            <person name="Fan W."/>
            <person name="Wang S."/>
            <person name="Wang H."/>
            <person name="Wang A."/>
            <person name="Jiang F."/>
            <person name="Liu H."/>
            <person name="Zhao H."/>
            <person name="Xu D."/>
            <person name="Zhang Y."/>
        </authorList>
    </citation>
    <scope>NUCLEOTIDE SEQUENCE [LARGE SCALE GENOMIC DNA]</scope>
    <source>
        <strain evidence="2">cv. Niubang</strain>
    </source>
</reference>
<name>A0ACB9EIH6_ARCLA</name>
<accession>A0ACB9EIH6</accession>
<proteinExistence type="predicted"/>
<reference evidence="2" key="1">
    <citation type="journal article" date="2022" name="Mol. Ecol. Resour.">
        <title>The genomes of chicory, endive, great burdock and yacon provide insights into Asteraceae palaeo-polyploidization history and plant inulin production.</title>
        <authorList>
            <person name="Fan W."/>
            <person name="Wang S."/>
            <person name="Wang H."/>
            <person name="Wang A."/>
            <person name="Jiang F."/>
            <person name="Liu H."/>
            <person name="Zhao H."/>
            <person name="Xu D."/>
            <person name="Zhang Y."/>
        </authorList>
    </citation>
    <scope>NUCLEOTIDE SEQUENCE [LARGE SCALE GENOMIC DNA]</scope>
    <source>
        <strain evidence="2">cv. Niubang</strain>
    </source>
</reference>